<name>A0A291P6M6_9GAMM</name>
<evidence type="ECO:0000313" key="3">
    <source>
        <dbReference type="Proteomes" id="UP000219993"/>
    </source>
</evidence>
<evidence type="ECO:0000313" key="2">
    <source>
        <dbReference type="EMBL" id="ATJ82512.1"/>
    </source>
</evidence>
<reference evidence="2 3" key="1">
    <citation type="journal article" date="2017" name="Sci. Rep.">
        <title>Revealing the Saline Adaptation Strategies of the Halophilic Bacterium Halomonas beimenensis through High-throughput Omics and Transposon Mutagenesis Approaches.</title>
        <authorList>
            <person name="Chen Y.H."/>
            <person name="Lin S.S."/>
            <person name="Shyu Y.T."/>
        </authorList>
    </citation>
    <scope>NUCLEOTIDE SEQUENCE [LARGE SCALE GENOMIC DNA]</scope>
    <source>
        <strain evidence="2 3">NTU-111</strain>
    </source>
</reference>
<organism evidence="2 3">
    <name type="scientific">Halomonas beimenensis</name>
    <dbReference type="NCBI Taxonomy" id="475662"/>
    <lineage>
        <taxon>Bacteria</taxon>
        <taxon>Pseudomonadati</taxon>
        <taxon>Pseudomonadota</taxon>
        <taxon>Gammaproteobacteria</taxon>
        <taxon>Oceanospirillales</taxon>
        <taxon>Halomonadaceae</taxon>
        <taxon>Halomonas</taxon>
    </lineage>
</organism>
<feature type="region of interest" description="Disordered" evidence="1">
    <location>
        <begin position="37"/>
        <end position="73"/>
    </location>
</feature>
<protein>
    <submittedName>
        <fullName evidence="2">Uncharacterized protein</fullName>
    </submittedName>
</protein>
<feature type="region of interest" description="Disordered" evidence="1">
    <location>
        <begin position="1"/>
        <end position="20"/>
    </location>
</feature>
<dbReference type="EMBL" id="CP021435">
    <property type="protein sequence ID" value="ATJ82512.1"/>
    <property type="molecule type" value="Genomic_DNA"/>
</dbReference>
<dbReference type="KEGG" id="hbe:BEI_1525"/>
<accession>A0A291P6M6</accession>
<evidence type="ECO:0000256" key="1">
    <source>
        <dbReference type="SAM" id="MobiDB-lite"/>
    </source>
</evidence>
<gene>
    <name evidence="2" type="ORF">BEI_1525</name>
</gene>
<dbReference type="Proteomes" id="UP000219993">
    <property type="component" value="Chromosome"/>
</dbReference>
<dbReference type="AlphaFoldDB" id="A0A291P6M6"/>
<proteinExistence type="predicted"/>
<sequence length="112" mass="11874">MSFSGDKPRSAGPSRGRCKPFPGRYFCPAALQHPVPLAGPGLAIRGQPARREEHPPDVLLLPPRPWSKDPRSGLSPALVSPHLLVGALSAWCRNDATSLSPGTPVPAPGQTW</sequence>
<keyword evidence="3" id="KW-1185">Reference proteome</keyword>